<protein>
    <recommendedName>
        <fullName evidence="1">YchJ-like middle NTF2-like domain-containing protein</fullName>
    </recommendedName>
</protein>
<dbReference type="KEGG" id="ppel:H6H00_23625"/>
<name>A0A7G7MEC1_9PSEU</name>
<dbReference type="SUPFAM" id="SSF54427">
    <property type="entry name" value="NTF2-like"/>
    <property type="match status" value="1"/>
</dbReference>
<dbReference type="EMBL" id="CP060131">
    <property type="protein sequence ID" value="QNG51132.1"/>
    <property type="molecule type" value="Genomic_DNA"/>
</dbReference>
<evidence type="ECO:0000313" key="2">
    <source>
        <dbReference type="EMBL" id="QNG51132.1"/>
    </source>
</evidence>
<sequence>MPGILPQPPAAPCAGSRRETRTVRTCPCGLPAPYDDCCGRYHRGAAAPTAEALMRSRFSAFAVGDAAHLHASWDPETRPRRVDVDPGTRWTRLEVLDRTGGGLLESTGTVEFRAHHDGGVVAEHSRFRRVDGRWVYVGPV</sequence>
<evidence type="ECO:0000313" key="3">
    <source>
        <dbReference type="Proteomes" id="UP000515728"/>
    </source>
</evidence>
<dbReference type="Gene3D" id="3.10.450.50">
    <property type="match status" value="1"/>
</dbReference>
<dbReference type="InterPro" id="IPR048469">
    <property type="entry name" value="YchJ-like_M"/>
</dbReference>
<organism evidence="2 3">
    <name type="scientific">Pseudonocardia petroleophila</name>
    <dbReference type="NCBI Taxonomy" id="37331"/>
    <lineage>
        <taxon>Bacteria</taxon>
        <taxon>Bacillati</taxon>
        <taxon>Actinomycetota</taxon>
        <taxon>Actinomycetes</taxon>
        <taxon>Pseudonocardiales</taxon>
        <taxon>Pseudonocardiaceae</taxon>
        <taxon>Pseudonocardia</taxon>
    </lineage>
</organism>
<evidence type="ECO:0000259" key="1">
    <source>
        <dbReference type="Pfam" id="PF17775"/>
    </source>
</evidence>
<dbReference type="Pfam" id="PF17775">
    <property type="entry name" value="YchJ_M-like"/>
    <property type="match status" value="1"/>
</dbReference>
<feature type="domain" description="YchJ-like middle NTF2-like" evidence="1">
    <location>
        <begin position="49"/>
        <end position="137"/>
    </location>
</feature>
<proteinExistence type="predicted"/>
<dbReference type="InterPro" id="IPR032710">
    <property type="entry name" value="NTF2-like_dom_sf"/>
</dbReference>
<dbReference type="AlphaFoldDB" id="A0A7G7MEC1"/>
<gene>
    <name evidence="2" type="ORF">H6H00_23625</name>
</gene>
<reference evidence="2 3" key="1">
    <citation type="submission" date="2020-08" db="EMBL/GenBank/DDBJ databases">
        <authorList>
            <person name="Mo P."/>
        </authorList>
    </citation>
    <scope>NUCLEOTIDE SEQUENCE [LARGE SCALE GENOMIC DNA]</scope>
    <source>
        <strain evidence="2 3">CGMCC 4.1532</strain>
    </source>
</reference>
<dbReference type="Proteomes" id="UP000515728">
    <property type="component" value="Chromosome"/>
</dbReference>
<accession>A0A7G7MEC1</accession>
<keyword evidence="3" id="KW-1185">Reference proteome</keyword>